<evidence type="ECO:0000256" key="2">
    <source>
        <dbReference type="ARBA" id="ARBA00009033"/>
    </source>
</evidence>
<dbReference type="Pfam" id="PF01773">
    <property type="entry name" value="Nucleos_tra2_N"/>
    <property type="match status" value="1"/>
</dbReference>
<evidence type="ECO:0000259" key="10">
    <source>
        <dbReference type="Pfam" id="PF07662"/>
    </source>
</evidence>
<dbReference type="AlphaFoldDB" id="A0A8H7QF75"/>
<dbReference type="OrthoDB" id="6075923at2759"/>
<name>A0A8H7QF75_9FUNG</name>
<feature type="transmembrane region" description="Helical" evidence="8">
    <location>
        <begin position="88"/>
        <end position="107"/>
    </location>
</feature>
<evidence type="ECO:0000256" key="5">
    <source>
        <dbReference type="ARBA" id="ARBA00022989"/>
    </source>
</evidence>
<evidence type="ECO:0000256" key="8">
    <source>
        <dbReference type="SAM" id="Phobius"/>
    </source>
</evidence>
<dbReference type="GO" id="GO:0015293">
    <property type="term" value="F:symporter activity"/>
    <property type="evidence" value="ECO:0007669"/>
    <property type="project" value="TreeGrafter"/>
</dbReference>
<keyword evidence="4 8" id="KW-0812">Transmembrane</keyword>
<evidence type="ECO:0000313" key="12">
    <source>
        <dbReference type="EMBL" id="KAG2190680.1"/>
    </source>
</evidence>
<comment type="similarity">
    <text evidence="2">Belongs to the concentrative nucleoside transporter (CNT) (TC 2.A.41) family.</text>
</comment>
<evidence type="ECO:0000256" key="4">
    <source>
        <dbReference type="ARBA" id="ARBA00022692"/>
    </source>
</evidence>
<dbReference type="InterPro" id="IPR011657">
    <property type="entry name" value="CNT_C_dom"/>
</dbReference>
<feature type="transmembrane region" description="Helical" evidence="8">
    <location>
        <begin position="571"/>
        <end position="593"/>
    </location>
</feature>
<organism evidence="12 13">
    <name type="scientific">Mucor plumbeus</name>
    <dbReference type="NCBI Taxonomy" id="97098"/>
    <lineage>
        <taxon>Eukaryota</taxon>
        <taxon>Fungi</taxon>
        <taxon>Fungi incertae sedis</taxon>
        <taxon>Mucoromycota</taxon>
        <taxon>Mucoromycotina</taxon>
        <taxon>Mucoromycetes</taxon>
        <taxon>Mucorales</taxon>
        <taxon>Mucorineae</taxon>
        <taxon>Mucoraceae</taxon>
        <taxon>Mucor</taxon>
    </lineage>
</organism>
<feature type="domain" description="Nucleoside transporter/FeoB GTPase Gate" evidence="11">
    <location>
        <begin position="282"/>
        <end position="379"/>
    </location>
</feature>
<dbReference type="EMBL" id="JAEPRC010000921">
    <property type="protein sequence ID" value="KAG2190680.1"/>
    <property type="molecule type" value="Genomic_DNA"/>
</dbReference>
<proteinExistence type="inferred from homology"/>
<sequence>MDHKEKKSEVNSIASSSSSSERKVDLLAPSSPDTKEDVKHSTTKEQDYMFDKLGMVEATEYEAPEQTSEIEPESTKPKTSLYVRYRKFFHLAMWIIFTGFLSAAYALQVPKGYNQENLILGLIYAYFTLYLFFCYVPTTIVTKPWLFCLRKVSSLIYSNMGKKTRTIAYGGLVLAVIVATVFSFPEKEESPRIRRLISLFGLVVFILGTWSFSKHRKHVPWNTVSTALLIQFLLALFVFRSSAGHDIFSWLASFAEGYLSKANYGAAFVFGDAVASSGVFAVSVFPAIIFFAATVQMLYYIGTIPWLLKKLSVVCMAVLDVSGAESIVAIASPFLGQSENALLIEPLIPHLTKSEIHQVMTCGFATISGSTLYGYIAMGISGQALLTSCVMSIPCSIAISKIRYPEIEKSVVAEVNEIQVDEDTANIVHAAGKGASIGINIVFLILANLVAILALLYAVNAFLTWLGNFLTIQELTLQLITGYIFVPIAWLIGADDKDLVSVGRLMATKIWANEFVAYQALTTTYKDVLSVRSELVATYALCGFANLGSVGMQVGVLGALAPTRAGEISSLAISALICGSLSTWLSASIAGMLV</sequence>
<feature type="transmembrane region" description="Helical" evidence="8">
    <location>
        <begin position="219"/>
        <end position="239"/>
    </location>
</feature>
<accession>A0A8H7QF75</accession>
<evidence type="ECO:0000259" key="11">
    <source>
        <dbReference type="Pfam" id="PF07670"/>
    </source>
</evidence>
<reference evidence="12" key="1">
    <citation type="submission" date="2020-12" db="EMBL/GenBank/DDBJ databases">
        <title>Metabolic potential, ecology and presence of endohyphal bacteria is reflected in genomic diversity of Mucoromycotina.</title>
        <authorList>
            <person name="Muszewska A."/>
            <person name="Okrasinska A."/>
            <person name="Steczkiewicz K."/>
            <person name="Drgas O."/>
            <person name="Orlowska M."/>
            <person name="Perlinska-Lenart U."/>
            <person name="Aleksandrzak-Piekarczyk T."/>
            <person name="Szatraj K."/>
            <person name="Zielenkiewicz U."/>
            <person name="Pilsyk S."/>
            <person name="Malc E."/>
            <person name="Mieczkowski P."/>
            <person name="Kruszewska J.S."/>
            <person name="Biernat P."/>
            <person name="Pawlowska J."/>
        </authorList>
    </citation>
    <scope>NUCLEOTIDE SEQUENCE</scope>
    <source>
        <strain evidence="12">CBS 226.32</strain>
    </source>
</reference>
<evidence type="ECO:0000256" key="6">
    <source>
        <dbReference type="ARBA" id="ARBA00023136"/>
    </source>
</evidence>
<keyword evidence="13" id="KW-1185">Reference proteome</keyword>
<dbReference type="PANTHER" id="PTHR10590">
    <property type="entry name" value="SODIUM/NUCLEOSIDE COTRANSPORTER"/>
    <property type="match status" value="1"/>
</dbReference>
<dbReference type="InterPro" id="IPR008276">
    <property type="entry name" value="C_nuclsd_transpt"/>
</dbReference>
<comment type="caution">
    <text evidence="12">The sequence shown here is derived from an EMBL/GenBank/DDBJ whole genome shotgun (WGS) entry which is preliminary data.</text>
</comment>
<dbReference type="InterPro" id="IPR002668">
    <property type="entry name" value="CNT_N_dom"/>
</dbReference>
<keyword evidence="6 8" id="KW-0472">Membrane</keyword>
<feature type="transmembrane region" description="Helical" evidence="8">
    <location>
        <begin position="119"/>
        <end position="146"/>
    </location>
</feature>
<dbReference type="Pfam" id="PF07670">
    <property type="entry name" value="Gate"/>
    <property type="match status" value="1"/>
</dbReference>
<dbReference type="Proteomes" id="UP000650833">
    <property type="component" value="Unassembled WGS sequence"/>
</dbReference>
<feature type="transmembrane region" description="Helical" evidence="8">
    <location>
        <begin position="441"/>
        <end position="463"/>
    </location>
</feature>
<gene>
    <name evidence="12" type="ORF">INT46_002801</name>
</gene>
<feature type="transmembrane region" description="Helical" evidence="8">
    <location>
        <begin position="196"/>
        <end position="212"/>
    </location>
</feature>
<evidence type="ECO:0000256" key="3">
    <source>
        <dbReference type="ARBA" id="ARBA00022475"/>
    </source>
</evidence>
<comment type="subcellular location">
    <subcellularLocation>
        <location evidence="1">Cell membrane</location>
        <topology evidence="1">Multi-pass membrane protein</topology>
    </subcellularLocation>
</comment>
<feature type="transmembrane region" description="Helical" evidence="8">
    <location>
        <begin position="167"/>
        <end position="184"/>
    </location>
</feature>
<dbReference type="InterPro" id="IPR011642">
    <property type="entry name" value="Gate_dom"/>
</dbReference>
<dbReference type="GO" id="GO:0005337">
    <property type="term" value="F:nucleoside transmembrane transporter activity"/>
    <property type="evidence" value="ECO:0007669"/>
    <property type="project" value="InterPro"/>
</dbReference>
<feature type="compositionally biased region" description="Basic and acidic residues" evidence="7">
    <location>
        <begin position="33"/>
        <end position="46"/>
    </location>
</feature>
<keyword evidence="3" id="KW-1003">Cell membrane</keyword>
<evidence type="ECO:0000256" key="7">
    <source>
        <dbReference type="SAM" id="MobiDB-lite"/>
    </source>
</evidence>
<protein>
    <submittedName>
        <fullName evidence="12">Uncharacterized protein</fullName>
    </submittedName>
</protein>
<feature type="transmembrane region" description="Helical" evidence="8">
    <location>
        <begin position="475"/>
        <end position="493"/>
    </location>
</feature>
<dbReference type="Pfam" id="PF07662">
    <property type="entry name" value="Nucleos_tra2_C"/>
    <property type="match status" value="1"/>
</dbReference>
<dbReference type="PANTHER" id="PTHR10590:SF4">
    <property type="entry name" value="SOLUTE CARRIER FAMILY 28 MEMBER 3"/>
    <property type="match status" value="1"/>
</dbReference>
<feature type="transmembrane region" description="Helical" evidence="8">
    <location>
        <begin position="279"/>
        <end position="301"/>
    </location>
</feature>
<evidence type="ECO:0000313" key="13">
    <source>
        <dbReference type="Proteomes" id="UP000650833"/>
    </source>
</evidence>
<feature type="domain" description="Concentrative nucleoside transporter N-terminal" evidence="9">
    <location>
        <begin position="200"/>
        <end position="272"/>
    </location>
</feature>
<evidence type="ECO:0000256" key="1">
    <source>
        <dbReference type="ARBA" id="ARBA00004651"/>
    </source>
</evidence>
<evidence type="ECO:0000259" key="9">
    <source>
        <dbReference type="Pfam" id="PF01773"/>
    </source>
</evidence>
<feature type="transmembrane region" description="Helical" evidence="8">
    <location>
        <begin position="356"/>
        <end position="377"/>
    </location>
</feature>
<keyword evidence="5 8" id="KW-1133">Transmembrane helix</keyword>
<feature type="transmembrane region" description="Helical" evidence="8">
    <location>
        <begin position="536"/>
        <end position="559"/>
    </location>
</feature>
<feature type="region of interest" description="Disordered" evidence="7">
    <location>
        <begin position="1"/>
        <end position="46"/>
    </location>
</feature>
<dbReference type="GO" id="GO:0005886">
    <property type="term" value="C:plasma membrane"/>
    <property type="evidence" value="ECO:0007669"/>
    <property type="project" value="UniProtKB-SubCell"/>
</dbReference>
<feature type="domain" description="Concentrative nucleoside transporter C-terminal" evidence="10">
    <location>
        <begin position="385"/>
        <end position="591"/>
    </location>
</feature>